<organism evidence="3 4">
    <name type="scientific">Burkholderia ubonensis</name>
    <dbReference type="NCBI Taxonomy" id="101571"/>
    <lineage>
        <taxon>Bacteria</taxon>
        <taxon>Pseudomonadati</taxon>
        <taxon>Pseudomonadota</taxon>
        <taxon>Betaproteobacteria</taxon>
        <taxon>Burkholderiales</taxon>
        <taxon>Burkholderiaceae</taxon>
        <taxon>Burkholderia</taxon>
        <taxon>Burkholderia cepacia complex</taxon>
    </lineage>
</organism>
<comment type="caution">
    <text evidence="3">The sequence shown here is derived from an EMBL/GenBank/DDBJ whole genome shotgun (WGS) entry which is preliminary data.</text>
</comment>
<feature type="region of interest" description="Disordered" evidence="1">
    <location>
        <begin position="13"/>
        <end position="33"/>
    </location>
</feature>
<protein>
    <recommendedName>
        <fullName evidence="2">Beta-lactamase-related domain-containing protein</fullName>
    </recommendedName>
</protein>
<dbReference type="Gene3D" id="3.40.710.10">
    <property type="entry name" value="DD-peptidase/beta-lactamase superfamily"/>
    <property type="match status" value="1"/>
</dbReference>
<sequence length="411" mass="44803">MFRSGLGCTLLDEGPLAGPEKPISPAARQQVEGRTSTEPFVAATISGVQKVLQDWTVENDPTSPRGARATVVVQDGKIVGESYAQGYDRSMPLPGYSMAKGVAAALTGVLVKKNWLSTGKAQLFPEWSGQADLRSRITVDNLLRMTSGLLWQENYENPTSDVFVMLTSTRDTARFALDRPLTPALGAWQRAGETQIAGEREQIAKFAEVIGASPQSSGGQSVVQTVKPGNYWQYSSGSTSVLSAVMRDAVRANGGDPWRFARAELFDKLGMPSAVVEPDAVGTYVFSAFMYATALDWARFGQFLLQGGKWNGEQILPESWLAYMTRRTVVPDALGDISYGAGVWLYSADALGAAVPHDAFYLRGFEGQYLIVVPSRKLVVVRLGNTRPEENFDIRQFMSDLLKQFDSAKTT</sequence>
<name>A0AAW3MS92_9BURK</name>
<keyword evidence="4" id="KW-1185">Reference proteome</keyword>
<dbReference type="Pfam" id="PF00144">
    <property type="entry name" value="Beta-lactamase"/>
    <property type="match status" value="1"/>
</dbReference>
<dbReference type="AlphaFoldDB" id="A0AAW3MS92"/>
<dbReference type="PANTHER" id="PTHR43283">
    <property type="entry name" value="BETA-LACTAMASE-RELATED"/>
    <property type="match status" value="1"/>
</dbReference>
<gene>
    <name evidence="3" type="ORF">WJ96_13010</name>
</gene>
<dbReference type="EMBL" id="LPBJ01000074">
    <property type="protein sequence ID" value="KVP94070.1"/>
    <property type="molecule type" value="Genomic_DNA"/>
</dbReference>
<reference evidence="3 4" key="1">
    <citation type="submission" date="2015-11" db="EMBL/GenBank/DDBJ databases">
        <title>Expanding the genomic diversity of Burkholderia species for the development of highly accurate diagnostics.</title>
        <authorList>
            <person name="Sahl J."/>
            <person name="Keim P."/>
            <person name="Wagner D."/>
        </authorList>
    </citation>
    <scope>NUCLEOTIDE SEQUENCE [LARGE SCALE GENOMIC DNA]</scope>
    <source>
        <strain evidence="3 4">MSMB1808WGS</strain>
    </source>
</reference>
<evidence type="ECO:0000256" key="1">
    <source>
        <dbReference type="SAM" id="MobiDB-lite"/>
    </source>
</evidence>
<evidence type="ECO:0000313" key="4">
    <source>
        <dbReference type="Proteomes" id="UP000056453"/>
    </source>
</evidence>
<dbReference type="SUPFAM" id="SSF56601">
    <property type="entry name" value="beta-lactamase/transpeptidase-like"/>
    <property type="match status" value="1"/>
</dbReference>
<evidence type="ECO:0000313" key="3">
    <source>
        <dbReference type="EMBL" id="KVP94070.1"/>
    </source>
</evidence>
<dbReference type="PANTHER" id="PTHR43283:SF7">
    <property type="entry name" value="BETA-LACTAMASE-RELATED DOMAIN-CONTAINING PROTEIN"/>
    <property type="match status" value="1"/>
</dbReference>
<dbReference type="InterPro" id="IPR012338">
    <property type="entry name" value="Beta-lactam/transpept-like"/>
</dbReference>
<dbReference type="InterPro" id="IPR050789">
    <property type="entry name" value="Diverse_Enzym_Activities"/>
</dbReference>
<dbReference type="Proteomes" id="UP000056453">
    <property type="component" value="Unassembled WGS sequence"/>
</dbReference>
<accession>A0AAW3MS92</accession>
<feature type="domain" description="Beta-lactamase-related" evidence="2">
    <location>
        <begin position="69"/>
        <end position="395"/>
    </location>
</feature>
<evidence type="ECO:0000259" key="2">
    <source>
        <dbReference type="Pfam" id="PF00144"/>
    </source>
</evidence>
<proteinExistence type="predicted"/>
<dbReference type="InterPro" id="IPR001466">
    <property type="entry name" value="Beta-lactam-related"/>
</dbReference>